<dbReference type="SMART" id="SM00148">
    <property type="entry name" value="PLCXc"/>
    <property type="match status" value="1"/>
</dbReference>
<dbReference type="Gene3D" id="3.20.20.190">
    <property type="entry name" value="Phosphatidylinositol (PI) phosphodiesterase"/>
    <property type="match status" value="1"/>
</dbReference>
<dbReference type="SMART" id="SM00149">
    <property type="entry name" value="PLCYc"/>
    <property type="match status" value="1"/>
</dbReference>
<dbReference type="GO" id="GO:0051209">
    <property type="term" value="P:release of sequestered calcium ion into cytosol"/>
    <property type="evidence" value="ECO:0007669"/>
    <property type="project" value="TreeGrafter"/>
</dbReference>
<dbReference type="SMART" id="SM00239">
    <property type="entry name" value="C2"/>
    <property type="match status" value="1"/>
</dbReference>
<feature type="domain" description="C2" evidence="7">
    <location>
        <begin position="432"/>
        <end position="568"/>
    </location>
</feature>
<dbReference type="EMBL" id="HBGY01027829">
    <property type="protein sequence ID" value="CAD9602650.1"/>
    <property type="molecule type" value="Transcribed_RNA"/>
</dbReference>
<dbReference type="SUPFAM" id="SSF51695">
    <property type="entry name" value="PLC-like phosphodiesterases"/>
    <property type="match status" value="1"/>
</dbReference>
<name>A0A7S2LCU3_9STRA</name>
<feature type="domain" description="PI-PLC Y-box" evidence="8">
    <location>
        <begin position="342"/>
        <end position="433"/>
    </location>
</feature>
<keyword evidence="5" id="KW-0807">Transducer</keyword>
<organism evidence="9">
    <name type="scientific">Leptocylindrus danicus</name>
    <dbReference type="NCBI Taxonomy" id="163516"/>
    <lineage>
        <taxon>Eukaryota</taxon>
        <taxon>Sar</taxon>
        <taxon>Stramenopiles</taxon>
        <taxon>Ochrophyta</taxon>
        <taxon>Bacillariophyta</taxon>
        <taxon>Coscinodiscophyceae</taxon>
        <taxon>Chaetocerotophycidae</taxon>
        <taxon>Leptocylindrales</taxon>
        <taxon>Leptocylindraceae</taxon>
        <taxon>Leptocylindrus</taxon>
    </lineage>
</organism>
<evidence type="ECO:0000259" key="8">
    <source>
        <dbReference type="PROSITE" id="PS50008"/>
    </source>
</evidence>
<dbReference type="CDD" id="cd00275">
    <property type="entry name" value="C2_PLC_like"/>
    <property type="match status" value="1"/>
</dbReference>
<dbReference type="PROSITE" id="PS50004">
    <property type="entry name" value="C2"/>
    <property type="match status" value="1"/>
</dbReference>
<accession>A0A7S2LCU3</accession>
<dbReference type="PROSITE" id="PS50007">
    <property type="entry name" value="PIPLC_X_DOMAIN"/>
    <property type="match status" value="1"/>
</dbReference>
<evidence type="ECO:0000259" key="7">
    <source>
        <dbReference type="PROSITE" id="PS50004"/>
    </source>
</evidence>
<dbReference type="GO" id="GO:0004435">
    <property type="term" value="F:phosphatidylinositol-4,5-bisphosphate phospholipase C activity"/>
    <property type="evidence" value="ECO:0007669"/>
    <property type="project" value="UniProtKB-EC"/>
</dbReference>
<proteinExistence type="predicted"/>
<comment type="catalytic activity">
    <reaction evidence="6">
        <text>a 1,2-diacyl-sn-glycero-3-phospho-(1D-myo-inositol-4,5-bisphosphate) + H2O = 1D-myo-inositol 1,4,5-trisphosphate + a 1,2-diacyl-sn-glycerol + H(+)</text>
        <dbReference type="Rhea" id="RHEA:33179"/>
        <dbReference type="ChEBI" id="CHEBI:15377"/>
        <dbReference type="ChEBI" id="CHEBI:15378"/>
        <dbReference type="ChEBI" id="CHEBI:17815"/>
        <dbReference type="ChEBI" id="CHEBI:58456"/>
        <dbReference type="ChEBI" id="CHEBI:203600"/>
        <dbReference type="EC" id="3.1.4.11"/>
    </reaction>
</comment>
<keyword evidence="2 6" id="KW-0378">Hydrolase</keyword>
<evidence type="ECO:0000256" key="1">
    <source>
        <dbReference type="ARBA" id="ARBA00012368"/>
    </source>
</evidence>
<sequence length="613" mass="69865">MAKLSADASHDKMKFLTKSRFEVYLESSMNDAFDPSKELTPDKLREKLDKPITHYWINSSHNTYLTGDQLKSHSSTGMYMEVLAQGCRCLELDIWDGDKDDNTPIPIITHGGTLTSKIKFEDVVKAINMFLTQNPNCYPLILSLENHCSIPYQDQMTLIMKKVFGERLYIPHPFDLDYLPSPENLRGKVVLKGKKESGIDMDEDEEEIDERSSHSIESSLEALMMNSSNSLGSIPELVKRSESGNTEIPRHPIEITSQLQGKAFRISNEAPLSYSDRKLLPRAEEFADEENDRLLNSKQMSMKTVQTVDTQHVKIAPSLAEITLFHGTRHKSWEQSNAMPTHHMHSFNDSKVSQRLCRQGIENIGNWMKYNSSRMSRLYPSGLRYKSSNFNPLLGWSTGSQLIALNFQTTDEFMHVNHGRFRQYGGCGYIPRPITSFLSRNGTISRDREVLLKIRVMSGSRLPKPHGTYSGDCISPYVKVSVHDVTIDKVGAREVTKTCKTQAIKGNGLNPFWDHHDFFEFIIKRKSVAILLFTVHNESDDAFIACSSIPISCLRLGYRSVKLFDAWHRRSGAFAFASLLVEIEMYDHQKYKKAEEAARQKRRTAGPRFISLD</sequence>
<gene>
    <name evidence="9" type="ORF">LDAN0321_LOCUS17214</name>
</gene>
<keyword evidence="3 6" id="KW-0442">Lipid degradation</keyword>
<dbReference type="PRINTS" id="PR00390">
    <property type="entry name" value="PHPHLIPASEC"/>
</dbReference>
<dbReference type="Pfam" id="PF00387">
    <property type="entry name" value="PI-PLC-Y"/>
    <property type="match status" value="1"/>
</dbReference>
<dbReference type="SUPFAM" id="SSF49562">
    <property type="entry name" value="C2 domain (Calcium/lipid-binding domain, CaLB)"/>
    <property type="match status" value="1"/>
</dbReference>
<dbReference type="CDD" id="cd08558">
    <property type="entry name" value="PI-PLCc_eukaryota"/>
    <property type="match status" value="1"/>
</dbReference>
<dbReference type="InterPro" id="IPR001192">
    <property type="entry name" value="PI-PLC_fam"/>
</dbReference>
<dbReference type="EC" id="3.1.4.11" evidence="1 6"/>
<dbReference type="PROSITE" id="PS50008">
    <property type="entry name" value="PIPLC_Y_DOMAIN"/>
    <property type="match status" value="1"/>
</dbReference>
<dbReference type="GO" id="GO:0048015">
    <property type="term" value="P:phosphatidylinositol-mediated signaling"/>
    <property type="evidence" value="ECO:0007669"/>
    <property type="project" value="TreeGrafter"/>
</dbReference>
<dbReference type="GO" id="GO:0016042">
    <property type="term" value="P:lipid catabolic process"/>
    <property type="evidence" value="ECO:0007669"/>
    <property type="project" value="UniProtKB-KW"/>
</dbReference>
<evidence type="ECO:0000256" key="6">
    <source>
        <dbReference type="RuleBase" id="RU361133"/>
    </source>
</evidence>
<reference evidence="9" key="1">
    <citation type="submission" date="2021-01" db="EMBL/GenBank/DDBJ databases">
        <authorList>
            <person name="Corre E."/>
            <person name="Pelletier E."/>
            <person name="Niang G."/>
            <person name="Scheremetjew M."/>
            <person name="Finn R."/>
            <person name="Kale V."/>
            <person name="Holt S."/>
            <person name="Cochrane G."/>
            <person name="Meng A."/>
            <person name="Brown T."/>
            <person name="Cohen L."/>
        </authorList>
    </citation>
    <scope>NUCLEOTIDE SEQUENCE</scope>
    <source>
        <strain evidence="9">B650</strain>
    </source>
</reference>
<dbReference type="Pfam" id="PF00168">
    <property type="entry name" value="C2"/>
    <property type="match status" value="1"/>
</dbReference>
<evidence type="ECO:0000256" key="3">
    <source>
        <dbReference type="ARBA" id="ARBA00022963"/>
    </source>
</evidence>
<dbReference type="InterPro" id="IPR017946">
    <property type="entry name" value="PLC-like_Pdiesterase_TIM-brl"/>
</dbReference>
<evidence type="ECO:0000256" key="5">
    <source>
        <dbReference type="ARBA" id="ARBA00023224"/>
    </source>
</evidence>
<dbReference type="InterPro" id="IPR000008">
    <property type="entry name" value="C2_dom"/>
</dbReference>
<dbReference type="PANTHER" id="PTHR10336:SF36">
    <property type="entry name" value="1-PHOSPHATIDYLINOSITOL 4,5-BISPHOSPHATE PHOSPHODIESTERASE BETA-4"/>
    <property type="match status" value="1"/>
</dbReference>
<keyword evidence="4 6" id="KW-0443">Lipid metabolism</keyword>
<dbReference type="Gene3D" id="2.60.40.150">
    <property type="entry name" value="C2 domain"/>
    <property type="match status" value="1"/>
</dbReference>
<evidence type="ECO:0000313" key="9">
    <source>
        <dbReference type="EMBL" id="CAD9602650.1"/>
    </source>
</evidence>
<dbReference type="PANTHER" id="PTHR10336">
    <property type="entry name" value="PHOSPHOINOSITIDE-SPECIFIC PHOSPHOLIPASE C FAMILY PROTEIN"/>
    <property type="match status" value="1"/>
</dbReference>
<evidence type="ECO:0000256" key="2">
    <source>
        <dbReference type="ARBA" id="ARBA00022801"/>
    </source>
</evidence>
<dbReference type="InterPro" id="IPR001711">
    <property type="entry name" value="PLipase_C_Pinositol-sp_Y"/>
</dbReference>
<dbReference type="AlphaFoldDB" id="A0A7S2LCU3"/>
<dbReference type="InterPro" id="IPR035892">
    <property type="entry name" value="C2_domain_sf"/>
</dbReference>
<evidence type="ECO:0000256" key="4">
    <source>
        <dbReference type="ARBA" id="ARBA00023098"/>
    </source>
</evidence>
<dbReference type="InterPro" id="IPR000909">
    <property type="entry name" value="PLipase_C_PInositol-sp_X_dom"/>
</dbReference>
<protein>
    <recommendedName>
        <fullName evidence="1 6">Phosphoinositide phospholipase C</fullName>
        <ecNumber evidence="1 6">3.1.4.11</ecNumber>
    </recommendedName>
</protein>
<dbReference type="Pfam" id="PF00388">
    <property type="entry name" value="PI-PLC-X"/>
    <property type="match status" value="1"/>
</dbReference>